<dbReference type="RefSeq" id="NP_001351242.1">
    <property type="nucleotide sequence ID" value="NM_001364313.1"/>
</dbReference>
<feature type="region of interest" description="Disordered" evidence="1">
    <location>
        <begin position="1"/>
        <end position="24"/>
    </location>
</feature>
<dbReference type="KEGG" id="zma:100278031"/>
<accession>B6U369</accession>
<proteinExistence type="evidence at transcript level"/>
<sequence>MVSFRTGSSAPGPAGRLPHHPHDEADRLTCHLHDEPRLIGAFLPTRRCVHS</sequence>
<dbReference type="AlphaFoldDB" id="B6U369"/>
<dbReference type="GeneID" id="100278031"/>
<name>B6U369_MAIZE</name>
<evidence type="ECO:0000313" key="2">
    <source>
        <dbReference type="EMBL" id="ACG43802.1"/>
    </source>
</evidence>
<dbReference type="EMBL" id="EU971684">
    <property type="protein sequence ID" value="ACG43802.1"/>
    <property type="molecule type" value="mRNA"/>
</dbReference>
<evidence type="ECO:0000256" key="1">
    <source>
        <dbReference type="SAM" id="MobiDB-lite"/>
    </source>
</evidence>
<reference evidence="2" key="1">
    <citation type="journal article" date="2009" name="Plant Mol. Biol.">
        <title>Insights into corn genes derived from large-scale cDNA sequencing.</title>
        <authorList>
            <person name="Alexandrov N.N."/>
            <person name="Brover V.V."/>
            <person name="Freidin S."/>
            <person name="Troukhan M.E."/>
            <person name="Tatarinova T.V."/>
            <person name="Zhang H."/>
            <person name="Swaller T.J."/>
            <person name="Lu Y.P."/>
            <person name="Bouck J."/>
            <person name="Flavell R.B."/>
            <person name="Feldmann K.A."/>
        </authorList>
    </citation>
    <scope>NUCLEOTIDE SEQUENCE</scope>
</reference>
<protein>
    <submittedName>
        <fullName evidence="2">Uncharacterized protein</fullName>
    </submittedName>
</protein>
<organism evidence="2">
    <name type="scientific">Zea mays</name>
    <name type="common">Maize</name>
    <dbReference type="NCBI Taxonomy" id="4577"/>
    <lineage>
        <taxon>Eukaryota</taxon>
        <taxon>Viridiplantae</taxon>
        <taxon>Streptophyta</taxon>
        <taxon>Embryophyta</taxon>
        <taxon>Tracheophyta</taxon>
        <taxon>Spermatophyta</taxon>
        <taxon>Magnoliopsida</taxon>
        <taxon>Liliopsida</taxon>
        <taxon>Poales</taxon>
        <taxon>Poaceae</taxon>
        <taxon>PACMAD clade</taxon>
        <taxon>Panicoideae</taxon>
        <taxon>Andropogonodae</taxon>
        <taxon>Andropogoneae</taxon>
        <taxon>Tripsacinae</taxon>
        <taxon>Zea</taxon>
    </lineage>
</organism>